<dbReference type="Proteomes" id="UP000199340">
    <property type="component" value="Unassembled WGS sequence"/>
</dbReference>
<dbReference type="FunFam" id="3.40.1010.10:FF:000001">
    <property type="entry name" value="Siroheme synthase"/>
    <property type="match status" value="1"/>
</dbReference>
<dbReference type="PROSITE" id="PS00839">
    <property type="entry name" value="SUMT_1"/>
    <property type="match status" value="1"/>
</dbReference>
<dbReference type="Pfam" id="PF10414">
    <property type="entry name" value="CysG_dimeriser"/>
    <property type="match status" value="1"/>
</dbReference>
<dbReference type="InterPro" id="IPR012409">
    <property type="entry name" value="Sirohaem_synth"/>
</dbReference>
<dbReference type="NCBIfam" id="NF004790">
    <property type="entry name" value="PRK06136.1"/>
    <property type="match status" value="1"/>
</dbReference>
<evidence type="ECO:0000313" key="18">
    <source>
        <dbReference type="EMBL" id="SDJ40905.1"/>
    </source>
</evidence>
<keyword evidence="5 15" id="KW-0808">Transferase</keyword>
<comment type="similarity">
    <text evidence="2 15">Belongs to the precorrin methyltransferase family.</text>
</comment>
<comment type="pathway">
    <text evidence="12">Porphyrin-containing compound metabolism; siroheme biosynthesis; precorrin-2 from uroporphyrinogen III: step 1/1.</text>
</comment>
<evidence type="ECO:0000256" key="7">
    <source>
        <dbReference type="ARBA" id="ARBA00023002"/>
    </source>
</evidence>
<accession>A0A1G8TJ38</accession>
<dbReference type="PANTHER" id="PTHR45790:SF3">
    <property type="entry name" value="S-ADENOSYL-L-METHIONINE-DEPENDENT UROPORPHYRINOGEN III METHYLTRANSFERASE, CHLOROPLASTIC"/>
    <property type="match status" value="1"/>
</dbReference>
<dbReference type="InterPro" id="IPR000878">
    <property type="entry name" value="4pyrrol_Mease"/>
</dbReference>
<keyword evidence="9" id="KW-0456">Lyase</keyword>
<dbReference type="GO" id="GO:0043115">
    <property type="term" value="F:precorrin-2 dehydrogenase activity"/>
    <property type="evidence" value="ECO:0007669"/>
    <property type="project" value="UniProtKB-EC"/>
</dbReference>
<dbReference type="InterPro" id="IPR003043">
    <property type="entry name" value="Uropor_MeTrfase_CS"/>
</dbReference>
<dbReference type="GO" id="GO:0032259">
    <property type="term" value="P:methylation"/>
    <property type="evidence" value="ECO:0007669"/>
    <property type="project" value="UniProtKB-KW"/>
</dbReference>
<dbReference type="PANTHER" id="PTHR45790">
    <property type="entry name" value="SIROHEME SYNTHASE-RELATED"/>
    <property type="match status" value="1"/>
</dbReference>
<dbReference type="NCBIfam" id="TIGR01469">
    <property type="entry name" value="cobA_cysG_Cterm"/>
    <property type="match status" value="1"/>
</dbReference>
<sequence length="457" mass="49473">MQFFPVYLNTAHERIIISGAGECALAKLRLLVRTQAEIVVSGANPAEGVQAFAREGRITLLPRALDRSDLEGALLVYAANDDPEKDAAVATLARSVGVPVLIVDNLDASDFITPAIVDRDPVTVAIGTEGAAPVLARKIKADLEEMLPVQLGLLARIGKAFRPFVNQLPFGRPRRDFWARYYFEHGPKALDMGEVAVEQALHSLLDEVRHAAPQQGHVHFVGAGPGDPELLTLKARKLLHEADVIIHDRLVPSEILELARREAKIIEVGKTPFESSWKQEDINALLLEHGQRAQVVRLKSGDCGIFGRLDEEIEALRNAGVTYDVVPGITSAAAAAASLKVSLTQRDRNSELRIITGHEAKGFSELDWRSLAAPGMVAAIYMGKAAASFLQGRLLMHGAQADTPVTIVENASRSDQRIIPGTLVTLPNRLRDVTGPAVLMLGLQPAEAARVHLQEAN</sequence>
<comment type="pathway">
    <text evidence="1">Porphyrin-containing compound metabolism; siroheme biosynthesis; sirohydrochlorin from precorrin-2: step 1/1.</text>
</comment>
<keyword evidence="4 15" id="KW-0489">Methyltransferase</keyword>
<reference evidence="18 19" key="1">
    <citation type="submission" date="2016-10" db="EMBL/GenBank/DDBJ databases">
        <authorList>
            <person name="de Groot N.N."/>
        </authorList>
    </citation>
    <scope>NUCLEOTIDE SEQUENCE [LARGE SCALE GENOMIC DNA]</scope>
    <source>
        <strain evidence="18 19">DSM 28010</strain>
    </source>
</reference>
<dbReference type="InterPro" id="IPR006366">
    <property type="entry name" value="CobA/CysG_C"/>
</dbReference>
<name>A0A1G8TJ38_9RHOB</name>
<dbReference type="PROSITE" id="PS00840">
    <property type="entry name" value="SUMT_2"/>
    <property type="match status" value="1"/>
</dbReference>
<gene>
    <name evidence="18" type="ORF">SAMN05421850_1232</name>
</gene>
<evidence type="ECO:0000256" key="11">
    <source>
        <dbReference type="ARBA" id="ARBA00023268"/>
    </source>
</evidence>
<keyword evidence="7" id="KW-0560">Oxidoreductase</keyword>
<evidence type="ECO:0000256" key="9">
    <source>
        <dbReference type="ARBA" id="ARBA00023239"/>
    </source>
</evidence>
<dbReference type="GO" id="GO:0051266">
    <property type="term" value="F:sirohydrochlorin ferrochelatase activity"/>
    <property type="evidence" value="ECO:0007669"/>
    <property type="project" value="InterPro"/>
</dbReference>
<dbReference type="EMBL" id="FNEB01000023">
    <property type="protein sequence ID" value="SDJ40905.1"/>
    <property type="molecule type" value="Genomic_DNA"/>
</dbReference>
<keyword evidence="3" id="KW-0169">Cobalamin biosynthesis</keyword>
<keyword evidence="6" id="KW-0949">S-adenosyl-L-methionine</keyword>
<evidence type="ECO:0000256" key="2">
    <source>
        <dbReference type="ARBA" id="ARBA00005879"/>
    </source>
</evidence>
<dbReference type="SUPFAM" id="SSF75615">
    <property type="entry name" value="Siroheme synthase middle domains-like"/>
    <property type="match status" value="1"/>
</dbReference>
<dbReference type="STRING" id="490829.SAMN05421850_1232"/>
<feature type="domain" description="Sirohaem synthase dimerisation" evidence="17">
    <location>
        <begin position="151"/>
        <end position="194"/>
    </location>
</feature>
<evidence type="ECO:0000256" key="15">
    <source>
        <dbReference type="RuleBase" id="RU003960"/>
    </source>
</evidence>
<evidence type="ECO:0000256" key="14">
    <source>
        <dbReference type="PIRSR" id="PIRSR036426-1"/>
    </source>
</evidence>
<comment type="catalytic activity">
    <reaction evidence="13">
        <text>precorrin-2 + NAD(+) = sirohydrochlorin + NADH + 2 H(+)</text>
        <dbReference type="Rhea" id="RHEA:15613"/>
        <dbReference type="ChEBI" id="CHEBI:15378"/>
        <dbReference type="ChEBI" id="CHEBI:57540"/>
        <dbReference type="ChEBI" id="CHEBI:57945"/>
        <dbReference type="ChEBI" id="CHEBI:58351"/>
        <dbReference type="ChEBI" id="CHEBI:58827"/>
        <dbReference type="EC" id="1.3.1.76"/>
    </reaction>
</comment>
<keyword evidence="19" id="KW-1185">Reference proteome</keyword>
<dbReference type="Gene3D" id="3.40.1010.10">
    <property type="entry name" value="Cobalt-precorrin-4 Transmethylase, Domain 1"/>
    <property type="match status" value="1"/>
</dbReference>
<evidence type="ECO:0000256" key="4">
    <source>
        <dbReference type="ARBA" id="ARBA00022603"/>
    </source>
</evidence>
<evidence type="ECO:0000256" key="8">
    <source>
        <dbReference type="ARBA" id="ARBA00023027"/>
    </source>
</evidence>
<evidence type="ECO:0000256" key="5">
    <source>
        <dbReference type="ARBA" id="ARBA00022679"/>
    </source>
</evidence>
<dbReference type="CDD" id="cd11642">
    <property type="entry name" value="SUMT"/>
    <property type="match status" value="1"/>
</dbReference>
<dbReference type="InterPro" id="IPR035996">
    <property type="entry name" value="4pyrrol_Methylase_sf"/>
</dbReference>
<dbReference type="UniPathway" id="UPA00262">
    <property type="reaction ID" value="UER00211"/>
</dbReference>
<dbReference type="GO" id="GO:0004851">
    <property type="term" value="F:uroporphyrin-III C-methyltransferase activity"/>
    <property type="evidence" value="ECO:0007669"/>
    <property type="project" value="InterPro"/>
</dbReference>
<dbReference type="InterPro" id="IPR036291">
    <property type="entry name" value="NAD(P)-bd_dom_sf"/>
</dbReference>
<dbReference type="OrthoDB" id="9815856at2"/>
<dbReference type="Gene3D" id="3.40.50.720">
    <property type="entry name" value="NAD(P)-binding Rossmann-like Domain"/>
    <property type="match status" value="1"/>
</dbReference>
<dbReference type="InterPro" id="IPR014776">
    <property type="entry name" value="4pyrrole_Mease_sub2"/>
</dbReference>
<dbReference type="PIRSF" id="PIRSF036426">
    <property type="entry name" value="Sirohaem_synth"/>
    <property type="match status" value="1"/>
</dbReference>
<evidence type="ECO:0000256" key="3">
    <source>
        <dbReference type="ARBA" id="ARBA00022573"/>
    </source>
</evidence>
<evidence type="ECO:0000256" key="13">
    <source>
        <dbReference type="ARBA" id="ARBA00047561"/>
    </source>
</evidence>
<protein>
    <submittedName>
        <fullName evidence="18">Uroporphyrin-III C-methyltransferase / precorrin-2 dehydrogenase / sirohydrochlorin ferrochelatase</fullName>
    </submittedName>
</protein>
<evidence type="ECO:0000256" key="6">
    <source>
        <dbReference type="ARBA" id="ARBA00022691"/>
    </source>
</evidence>
<keyword evidence="10" id="KW-0627">Porphyrin biosynthesis</keyword>
<evidence type="ECO:0000259" key="16">
    <source>
        <dbReference type="Pfam" id="PF00590"/>
    </source>
</evidence>
<dbReference type="GO" id="GO:0019354">
    <property type="term" value="P:siroheme biosynthetic process"/>
    <property type="evidence" value="ECO:0007669"/>
    <property type="project" value="UniProtKB-UniPathway"/>
</dbReference>
<evidence type="ECO:0000256" key="12">
    <source>
        <dbReference type="ARBA" id="ARBA00025705"/>
    </source>
</evidence>
<feature type="active site" description="Proton donor" evidence="14">
    <location>
        <position position="270"/>
    </location>
</feature>
<dbReference type="InterPro" id="IPR006367">
    <property type="entry name" value="Sirohaem_synthase_N"/>
</dbReference>
<dbReference type="AlphaFoldDB" id="A0A1G8TJ38"/>
<dbReference type="NCBIfam" id="NF007922">
    <property type="entry name" value="PRK10637.1"/>
    <property type="match status" value="1"/>
</dbReference>
<dbReference type="Pfam" id="PF00590">
    <property type="entry name" value="TP_methylase"/>
    <property type="match status" value="1"/>
</dbReference>
<dbReference type="InterPro" id="IPR050161">
    <property type="entry name" value="Siro_Cobalamin_biosynth"/>
</dbReference>
<keyword evidence="11" id="KW-0511">Multifunctional enzyme</keyword>
<organism evidence="18 19">
    <name type="scientific">Lutimaribacter saemankumensis</name>
    <dbReference type="NCBI Taxonomy" id="490829"/>
    <lineage>
        <taxon>Bacteria</taxon>
        <taxon>Pseudomonadati</taxon>
        <taxon>Pseudomonadota</taxon>
        <taxon>Alphaproteobacteria</taxon>
        <taxon>Rhodobacterales</taxon>
        <taxon>Roseobacteraceae</taxon>
        <taxon>Lutimaribacter</taxon>
    </lineage>
</organism>
<dbReference type="Gene3D" id="3.30.950.10">
    <property type="entry name" value="Methyltransferase, Cobalt-precorrin-4 Transmethylase, Domain 2"/>
    <property type="match status" value="1"/>
</dbReference>
<dbReference type="Pfam" id="PF13241">
    <property type="entry name" value="NAD_binding_7"/>
    <property type="match status" value="1"/>
</dbReference>
<dbReference type="InterPro" id="IPR014777">
    <property type="entry name" value="4pyrrole_Mease_sub1"/>
</dbReference>
<feature type="domain" description="Tetrapyrrole methylase" evidence="16">
    <location>
        <begin position="218"/>
        <end position="426"/>
    </location>
</feature>
<evidence type="ECO:0000256" key="1">
    <source>
        <dbReference type="ARBA" id="ARBA00005010"/>
    </source>
</evidence>
<dbReference type="InterPro" id="IPR019478">
    <property type="entry name" value="Sirohaem_synthase_dimer_dom"/>
</dbReference>
<keyword evidence="8" id="KW-0520">NAD</keyword>
<dbReference type="Gene3D" id="3.30.160.110">
    <property type="entry name" value="Siroheme synthase, domain 2"/>
    <property type="match status" value="1"/>
</dbReference>
<evidence type="ECO:0000256" key="10">
    <source>
        <dbReference type="ARBA" id="ARBA00023244"/>
    </source>
</evidence>
<proteinExistence type="inferred from homology"/>
<evidence type="ECO:0000313" key="19">
    <source>
        <dbReference type="Proteomes" id="UP000199340"/>
    </source>
</evidence>
<dbReference type="RefSeq" id="WP_090030727.1">
    <property type="nucleotide sequence ID" value="NZ_FNEB01000023.1"/>
</dbReference>
<feature type="active site" description="Proton acceptor" evidence="14">
    <location>
        <position position="248"/>
    </location>
</feature>
<dbReference type="SUPFAM" id="SSF53790">
    <property type="entry name" value="Tetrapyrrole methylase"/>
    <property type="match status" value="1"/>
</dbReference>
<dbReference type="GO" id="GO:0051287">
    <property type="term" value="F:NAD binding"/>
    <property type="evidence" value="ECO:0007669"/>
    <property type="project" value="InterPro"/>
</dbReference>
<dbReference type="GO" id="GO:0009236">
    <property type="term" value="P:cobalamin biosynthetic process"/>
    <property type="evidence" value="ECO:0007669"/>
    <property type="project" value="UniProtKB-KW"/>
</dbReference>
<dbReference type="NCBIfam" id="TIGR01470">
    <property type="entry name" value="cysG_Nterm"/>
    <property type="match status" value="1"/>
</dbReference>
<evidence type="ECO:0000259" key="17">
    <source>
        <dbReference type="Pfam" id="PF10414"/>
    </source>
</evidence>
<dbReference type="SUPFAM" id="SSF51735">
    <property type="entry name" value="NAD(P)-binding Rossmann-fold domains"/>
    <property type="match status" value="1"/>
</dbReference>